<dbReference type="PANTHER" id="PTHR35317:SF35">
    <property type="entry name" value="DUF4219 DOMAIN-CONTAINING PROTEIN"/>
    <property type="match status" value="1"/>
</dbReference>
<evidence type="ECO:0008006" key="3">
    <source>
        <dbReference type="Google" id="ProtNLM"/>
    </source>
</evidence>
<dbReference type="AlphaFoldDB" id="A0A5N6NVD4"/>
<protein>
    <recommendedName>
        <fullName evidence="3">Zinc finger, CCHC-type</fullName>
    </recommendedName>
</protein>
<evidence type="ECO:0000313" key="2">
    <source>
        <dbReference type="Proteomes" id="UP000326396"/>
    </source>
</evidence>
<gene>
    <name evidence="1" type="ORF">E3N88_18195</name>
</gene>
<name>A0A5N6NVD4_9ASTR</name>
<comment type="caution">
    <text evidence="1">The sequence shown here is derived from an EMBL/GenBank/DDBJ whole genome shotgun (WGS) entry which is preliminary data.</text>
</comment>
<accession>A0A5N6NVD4</accession>
<dbReference type="Pfam" id="PF14223">
    <property type="entry name" value="Retrotran_gag_2"/>
    <property type="match status" value="1"/>
</dbReference>
<dbReference type="Proteomes" id="UP000326396">
    <property type="component" value="Linkage Group LG17"/>
</dbReference>
<sequence>MEAMKMLETETVDEFVGRLSGIQFRYRSLGSSLDEEVLVRKFLNSMPPKYLPIVASIEQDSEIKNIAFEEVVGRLKTYEKRVKPQEDLARDVRDKLLLVHNDKKVKGKKGRCGGYDCCQQNNGKCKWVVRVNKKEIKRGLYGICGTRSVLITNSCIHENEEKQEDKNY</sequence>
<proteinExistence type="predicted"/>
<keyword evidence="2" id="KW-1185">Reference proteome</keyword>
<dbReference type="PANTHER" id="PTHR35317">
    <property type="entry name" value="OS04G0629600 PROTEIN"/>
    <property type="match status" value="1"/>
</dbReference>
<organism evidence="1 2">
    <name type="scientific">Mikania micrantha</name>
    <name type="common">bitter vine</name>
    <dbReference type="NCBI Taxonomy" id="192012"/>
    <lineage>
        <taxon>Eukaryota</taxon>
        <taxon>Viridiplantae</taxon>
        <taxon>Streptophyta</taxon>
        <taxon>Embryophyta</taxon>
        <taxon>Tracheophyta</taxon>
        <taxon>Spermatophyta</taxon>
        <taxon>Magnoliopsida</taxon>
        <taxon>eudicotyledons</taxon>
        <taxon>Gunneridae</taxon>
        <taxon>Pentapetalae</taxon>
        <taxon>asterids</taxon>
        <taxon>campanulids</taxon>
        <taxon>Asterales</taxon>
        <taxon>Asteraceae</taxon>
        <taxon>Asteroideae</taxon>
        <taxon>Heliantheae alliance</taxon>
        <taxon>Eupatorieae</taxon>
        <taxon>Mikania</taxon>
    </lineage>
</organism>
<evidence type="ECO:0000313" key="1">
    <source>
        <dbReference type="EMBL" id="KAD5318249.1"/>
    </source>
</evidence>
<dbReference type="EMBL" id="SZYD01000009">
    <property type="protein sequence ID" value="KAD5318249.1"/>
    <property type="molecule type" value="Genomic_DNA"/>
</dbReference>
<reference evidence="1 2" key="1">
    <citation type="submission" date="2019-05" db="EMBL/GenBank/DDBJ databases">
        <title>Mikania micrantha, genome provides insights into the molecular mechanism of rapid growth.</title>
        <authorList>
            <person name="Liu B."/>
        </authorList>
    </citation>
    <scope>NUCLEOTIDE SEQUENCE [LARGE SCALE GENOMIC DNA]</scope>
    <source>
        <strain evidence="1">NLD-2019</strain>
        <tissue evidence="1">Leaf</tissue>
    </source>
</reference>
<dbReference type="OrthoDB" id="97058at2759"/>